<gene>
    <name evidence="1" type="ORF">DSCW_03950</name>
</gene>
<dbReference type="Gene3D" id="3.40.50.300">
    <property type="entry name" value="P-loop containing nucleotide triphosphate hydrolases"/>
    <property type="match status" value="1"/>
</dbReference>
<evidence type="ECO:0000313" key="2">
    <source>
        <dbReference type="Proteomes" id="UP000427769"/>
    </source>
</evidence>
<protein>
    <recommendedName>
        <fullName evidence="3">Sulfotransferase domain-containing protein</fullName>
    </recommendedName>
</protein>
<dbReference type="EMBL" id="AP021875">
    <property type="protein sequence ID" value="BBO72978.1"/>
    <property type="molecule type" value="Genomic_DNA"/>
</dbReference>
<reference evidence="1 2" key="1">
    <citation type="submission" date="2019-11" db="EMBL/GenBank/DDBJ databases">
        <title>Comparative genomics of hydrocarbon-degrading Desulfosarcina strains.</title>
        <authorList>
            <person name="Watanabe M."/>
            <person name="Kojima H."/>
            <person name="Fukui M."/>
        </authorList>
    </citation>
    <scope>NUCLEOTIDE SEQUENCE [LARGE SCALE GENOMIC DNA]</scope>
    <source>
        <strain evidence="1 2">PP31</strain>
    </source>
</reference>
<sequence length="291" mass="34585">MDFDLKQRLKKVINNPSYISWKIRTTAYRKIDLLVKQKILKKKLAKSNLGNIALFHIGRSGSTLIGDMINQNPKIYWDGEVFNDIVNSHCKTKNIIEDPLKILNSRMNLSGKNKFYGFEIKFFHIRNFKMDFQEFLEELEKLNFNKFIVIERKNYLRKILSSVKARITSEWHAPKKSCPINKKIKININKLNIDNKEDTLYNFLEEYNKDFNELKNKLIEKKHLWLTYENDIQGNPFIAYEKIVSYLNITNQKVKIRYGKTNPFPLIEILSNYDEIKILLEGSTYEWMLNG</sequence>
<proteinExistence type="predicted"/>
<evidence type="ECO:0000313" key="1">
    <source>
        <dbReference type="EMBL" id="BBO72978.1"/>
    </source>
</evidence>
<dbReference type="RefSeq" id="WP_155302133.1">
    <property type="nucleotide sequence ID" value="NZ_AP021875.1"/>
</dbReference>
<dbReference type="AlphaFoldDB" id="A0A5K7YWJ1"/>
<organism evidence="1 2">
    <name type="scientific">Desulfosarcina widdelii</name>
    <dbReference type="NCBI Taxonomy" id="947919"/>
    <lineage>
        <taxon>Bacteria</taxon>
        <taxon>Pseudomonadati</taxon>
        <taxon>Thermodesulfobacteriota</taxon>
        <taxon>Desulfobacteria</taxon>
        <taxon>Desulfobacterales</taxon>
        <taxon>Desulfosarcinaceae</taxon>
        <taxon>Desulfosarcina</taxon>
    </lineage>
</organism>
<name>A0A5K7YWJ1_9BACT</name>
<dbReference type="OrthoDB" id="7845842at2"/>
<dbReference type="KEGG" id="dwd:DSCW_03950"/>
<dbReference type="SUPFAM" id="SSF52540">
    <property type="entry name" value="P-loop containing nucleoside triphosphate hydrolases"/>
    <property type="match status" value="1"/>
</dbReference>
<evidence type="ECO:0008006" key="3">
    <source>
        <dbReference type="Google" id="ProtNLM"/>
    </source>
</evidence>
<keyword evidence="2" id="KW-1185">Reference proteome</keyword>
<dbReference type="InterPro" id="IPR027417">
    <property type="entry name" value="P-loop_NTPase"/>
</dbReference>
<accession>A0A5K7YWJ1</accession>
<dbReference type="Proteomes" id="UP000427769">
    <property type="component" value="Chromosome"/>
</dbReference>